<dbReference type="EMBL" id="FNJI01000004">
    <property type="protein sequence ID" value="SDO62795.1"/>
    <property type="molecule type" value="Genomic_DNA"/>
</dbReference>
<dbReference type="CDD" id="cd06257">
    <property type="entry name" value="DnaJ"/>
    <property type="match status" value="1"/>
</dbReference>
<dbReference type="RefSeq" id="WP_092219756.1">
    <property type="nucleotide sequence ID" value="NZ_FNJI01000004.1"/>
</dbReference>
<dbReference type="PRINTS" id="PR00625">
    <property type="entry name" value="JDOMAIN"/>
</dbReference>
<feature type="domain" description="J" evidence="4">
    <location>
        <begin position="3"/>
        <end position="68"/>
    </location>
</feature>
<keyword evidence="3" id="KW-1133">Transmembrane helix</keyword>
<name>A0A1H0L3Y8_9BACT</name>
<dbReference type="Pfam" id="PF00226">
    <property type="entry name" value="DnaJ"/>
    <property type="match status" value="1"/>
</dbReference>
<dbReference type="Gene3D" id="2.60.260.20">
    <property type="entry name" value="Urease metallochaperone UreE, N-terminal domain"/>
    <property type="match status" value="1"/>
</dbReference>
<reference evidence="5 6" key="1">
    <citation type="submission" date="2016-10" db="EMBL/GenBank/DDBJ databases">
        <authorList>
            <person name="de Groot N.N."/>
        </authorList>
    </citation>
    <scope>NUCLEOTIDE SEQUENCE [LARGE SCALE GENOMIC DNA]</scope>
    <source>
        <strain evidence="5 6">DSM 12130</strain>
    </source>
</reference>
<keyword evidence="3" id="KW-0812">Transmembrane</keyword>
<dbReference type="SUPFAM" id="SSF46565">
    <property type="entry name" value="Chaperone J-domain"/>
    <property type="match status" value="1"/>
</dbReference>
<keyword evidence="5" id="KW-0238">DNA-binding</keyword>
<protein>
    <submittedName>
        <fullName evidence="5">Curved DNA-binding protein</fullName>
    </submittedName>
</protein>
<dbReference type="OrthoDB" id="9779889at2"/>
<organism evidence="5 6">
    <name type="scientific">Desulforhopalus singaporensis</name>
    <dbReference type="NCBI Taxonomy" id="91360"/>
    <lineage>
        <taxon>Bacteria</taxon>
        <taxon>Pseudomonadati</taxon>
        <taxon>Thermodesulfobacteriota</taxon>
        <taxon>Desulfobulbia</taxon>
        <taxon>Desulfobulbales</taxon>
        <taxon>Desulfocapsaceae</taxon>
        <taxon>Desulforhopalus</taxon>
    </lineage>
</organism>
<keyword evidence="6" id="KW-1185">Reference proteome</keyword>
<dbReference type="Pfam" id="PF01556">
    <property type="entry name" value="DnaJ_C"/>
    <property type="match status" value="1"/>
</dbReference>
<dbReference type="InterPro" id="IPR001623">
    <property type="entry name" value="DnaJ_domain"/>
</dbReference>
<keyword evidence="3" id="KW-0472">Membrane</keyword>
<evidence type="ECO:0000313" key="5">
    <source>
        <dbReference type="EMBL" id="SDO62795.1"/>
    </source>
</evidence>
<evidence type="ECO:0000313" key="6">
    <source>
        <dbReference type="Proteomes" id="UP000199073"/>
    </source>
</evidence>
<feature type="region of interest" description="Disordered" evidence="2">
    <location>
        <begin position="231"/>
        <end position="252"/>
    </location>
</feature>
<dbReference type="Proteomes" id="UP000199073">
    <property type="component" value="Unassembled WGS sequence"/>
</dbReference>
<dbReference type="PROSITE" id="PS50076">
    <property type="entry name" value="DNAJ_2"/>
    <property type="match status" value="1"/>
</dbReference>
<dbReference type="InterPro" id="IPR008971">
    <property type="entry name" value="HSP40/DnaJ_pept-bd"/>
</dbReference>
<dbReference type="STRING" id="91360.SAMN05660330_00655"/>
<keyword evidence="1" id="KW-0143">Chaperone</keyword>
<dbReference type="InterPro" id="IPR036869">
    <property type="entry name" value="J_dom_sf"/>
</dbReference>
<dbReference type="InterPro" id="IPR002939">
    <property type="entry name" value="DnaJ_C"/>
</dbReference>
<proteinExistence type="predicted"/>
<feature type="transmembrane region" description="Helical" evidence="3">
    <location>
        <begin position="129"/>
        <end position="146"/>
    </location>
</feature>
<dbReference type="Gene3D" id="1.10.287.110">
    <property type="entry name" value="DnaJ domain"/>
    <property type="match status" value="1"/>
</dbReference>
<dbReference type="SMART" id="SM00271">
    <property type="entry name" value="DnaJ"/>
    <property type="match status" value="1"/>
</dbReference>
<dbReference type="AlphaFoldDB" id="A0A1H0L3Y8"/>
<evidence type="ECO:0000256" key="3">
    <source>
        <dbReference type="SAM" id="Phobius"/>
    </source>
</evidence>
<dbReference type="GO" id="GO:0006457">
    <property type="term" value="P:protein folding"/>
    <property type="evidence" value="ECO:0007669"/>
    <property type="project" value="InterPro"/>
</dbReference>
<dbReference type="InterPro" id="IPR051938">
    <property type="entry name" value="Apopto_cytoskel_mod"/>
</dbReference>
<evidence type="ECO:0000256" key="1">
    <source>
        <dbReference type="ARBA" id="ARBA00023186"/>
    </source>
</evidence>
<dbReference type="GO" id="GO:0003677">
    <property type="term" value="F:DNA binding"/>
    <property type="evidence" value="ECO:0007669"/>
    <property type="project" value="UniProtKB-KW"/>
</dbReference>
<dbReference type="GO" id="GO:0051082">
    <property type="term" value="F:unfolded protein binding"/>
    <property type="evidence" value="ECO:0007669"/>
    <property type="project" value="InterPro"/>
</dbReference>
<dbReference type="PANTHER" id="PTHR44145">
    <property type="entry name" value="DNAJ HOMOLOG SUBFAMILY A MEMBER 3, MITOCHONDRIAL"/>
    <property type="match status" value="1"/>
</dbReference>
<dbReference type="SUPFAM" id="SSF49493">
    <property type="entry name" value="HSP40/DnaJ peptide-binding domain"/>
    <property type="match status" value="1"/>
</dbReference>
<evidence type="ECO:0000256" key="2">
    <source>
        <dbReference type="SAM" id="MobiDB-lite"/>
    </source>
</evidence>
<dbReference type="PANTHER" id="PTHR44145:SF3">
    <property type="entry name" value="DNAJ HOMOLOG SUBFAMILY A MEMBER 3, MITOCHONDRIAL"/>
    <property type="match status" value="1"/>
</dbReference>
<sequence>MKDYYQILGVSPNCTDEEIRSNYRKLAMRFHPDRNPDDPTAEERFKEVAEAYGVLTDPVKRREYNACRQNGTTYSSGFSYSQEDILRDLFQDPRFQQMFSGLLREFQKSGFRHNSHFIRKSFFGGKGSMFLGGIFLIGSLAGPLLTGSAKKRLTHQGGVLKSISNKVGNLLGGHKKNHGRTENNSASHLKEYDITYHTPLSVVELTHGKTVQILVYGEHGEQTLKVRIPPGSKAGQKLRLKGKGRPGPYGRGDLYLKLEEK</sequence>
<evidence type="ECO:0000259" key="4">
    <source>
        <dbReference type="PROSITE" id="PS50076"/>
    </source>
</evidence>
<accession>A0A1H0L3Y8</accession>
<gene>
    <name evidence="5" type="ORF">SAMN05660330_00655</name>
</gene>